<sequence length="442" mass="48991">GPRSRHGVHPLVPAAPAGCSQLTSWRPSTAPGSTQHPLRLQPIHSCPAGVSVPKASSSKHKCHALENGQQFASGGERSGLRLMNSVEYVTGISPYQLPIISNYVIPAPPPPLHRGDKSTSAVKSRVPRGRRFRPTTAPNGLEQLLTKNSGGLPKPSLRSNAFVTMVFRGKSVHLSHDDDDYRAEIKVYQQHCGGENLCVYKGKLLEGETFQFVSKRHHGFPFSLTFFLNGIQVDRLSCCCEYKHQKRSRLGGRHGYFAFLSVEGASPCYRCIIAMGLDKKPYPPKRKIKEHEEEHVGSWRDGEHSEPSESNVEQKPRKESVLVILPVHEVSAETIEDTAETGQEYTKEERKKLSDHKSEGSQEDTSENEYDEDFEADEDTNEDGQAGDQMSGMSKSFSDDKKLNLGYEKESTNSSENVLPTSDSEEDESAGYSDSDSEDDKQ</sequence>
<feature type="compositionally biased region" description="Acidic residues" evidence="1">
    <location>
        <begin position="361"/>
        <end position="382"/>
    </location>
</feature>
<dbReference type="Proteomes" id="UP000054308">
    <property type="component" value="Unassembled WGS sequence"/>
</dbReference>
<organism evidence="3 4">
    <name type="scientific">Calypte anna</name>
    <name type="common">Anna's hummingbird</name>
    <name type="synonym">Archilochus anna</name>
    <dbReference type="NCBI Taxonomy" id="9244"/>
    <lineage>
        <taxon>Eukaryota</taxon>
        <taxon>Metazoa</taxon>
        <taxon>Chordata</taxon>
        <taxon>Craniata</taxon>
        <taxon>Vertebrata</taxon>
        <taxon>Euteleostomi</taxon>
        <taxon>Archelosauria</taxon>
        <taxon>Archosauria</taxon>
        <taxon>Dinosauria</taxon>
        <taxon>Saurischia</taxon>
        <taxon>Theropoda</taxon>
        <taxon>Coelurosauria</taxon>
        <taxon>Aves</taxon>
        <taxon>Neognathae</taxon>
        <taxon>Neoaves</taxon>
        <taxon>Strisores</taxon>
        <taxon>Apodiformes</taxon>
        <taxon>Trochilidae</taxon>
        <taxon>Calypte</taxon>
    </lineage>
</organism>
<dbReference type="EMBL" id="KL217539">
    <property type="protein sequence ID" value="KFO96333.1"/>
    <property type="molecule type" value="Genomic_DNA"/>
</dbReference>
<evidence type="ECO:0000256" key="1">
    <source>
        <dbReference type="SAM" id="MobiDB-lite"/>
    </source>
</evidence>
<dbReference type="PANTHER" id="PTHR23034">
    <property type="entry name" value="GLUTAMATE-RICH PROTEIN 3"/>
    <property type="match status" value="1"/>
</dbReference>
<feature type="non-terminal residue" evidence="3">
    <location>
        <position position="1"/>
    </location>
</feature>
<dbReference type="STRING" id="9244.A0A091HJ65"/>
<feature type="compositionally biased region" description="Acidic residues" evidence="1">
    <location>
        <begin position="423"/>
        <end position="442"/>
    </location>
</feature>
<feature type="domain" description="DUF4590" evidence="2">
    <location>
        <begin position="173"/>
        <end position="285"/>
    </location>
</feature>
<dbReference type="AlphaFoldDB" id="A0A091HJ65"/>
<dbReference type="PANTHER" id="PTHR23034:SF2">
    <property type="entry name" value="GLUTAMATE-RICH PROTEIN 3"/>
    <property type="match status" value="1"/>
</dbReference>
<feature type="region of interest" description="Disordered" evidence="1">
    <location>
        <begin position="282"/>
        <end position="320"/>
    </location>
</feature>
<name>A0A091HJ65_CALAN</name>
<keyword evidence="4" id="KW-1185">Reference proteome</keyword>
<feature type="compositionally biased region" description="Polar residues" evidence="1">
    <location>
        <begin position="20"/>
        <end position="36"/>
    </location>
</feature>
<evidence type="ECO:0000313" key="3">
    <source>
        <dbReference type="EMBL" id="KFO96333.1"/>
    </source>
</evidence>
<feature type="region of interest" description="Disordered" evidence="1">
    <location>
        <begin position="1"/>
        <end position="36"/>
    </location>
</feature>
<feature type="compositionally biased region" description="Basic and acidic residues" evidence="1">
    <location>
        <begin position="289"/>
        <end position="320"/>
    </location>
</feature>
<dbReference type="InterPro" id="IPR027962">
    <property type="entry name" value="ERICH3"/>
</dbReference>
<feature type="compositionally biased region" description="Basic and acidic residues" evidence="1">
    <location>
        <begin position="345"/>
        <end position="360"/>
    </location>
</feature>
<evidence type="ECO:0000313" key="4">
    <source>
        <dbReference type="Proteomes" id="UP000054308"/>
    </source>
</evidence>
<proteinExistence type="predicted"/>
<accession>A0A091HJ65</accession>
<reference evidence="3 4" key="1">
    <citation type="submission" date="2014-04" db="EMBL/GenBank/DDBJ databases">
        <title>Genome evolution of avian class.</title>
        <authorList>
            <person name="Zhang G."/>
            <person name="Li C."/>
        </authorList>
    </citation>
    <scope>NUCLEOTIDE SEQUENCE [LARGE SCALE GENOMIC DNA]</scope>
    <source>
        <strain evidence="3">BGI_N300</strain>
    </source>
</reference>
<dbReference type="Pfam" id="PF15257">
    <property type="entry name" value="DUF4590"/>
    <property type="match status" value="1"/>
</dbReference>
<evidence type="ECO:0000259" key="2">
    <source>
        <dbReference type="Pfam" id="PF15257"/>
    </source>
</evidence>
<feature type="non-terminal residue" evidence="3">
    <location>
        <position position="442"/>
    </location>
</feature>
<gene>
    <name evidence="3" type="ORF">N300_00672</name>
</gene>
<protein>
    <submittedName>
        <fullName evidence="3">Uncharacterized protein C1orf173</fullName>
    </submittedName>
</protein>
<dbReference type="InterPro" id="IPR048257">
    <property type="entry name" value="DUF4590"/>
</dbReference>
<feature type="region of interest" description="Disordered" evidence="1">
    <location>
        <begin position="333"/>
        <end position="442"/>
    </location>
</feature>
<feature type="compositionally biased region" description="Polar residues" evidence="1">
    <location>
        <begin position="412"/>
        <end position="422"/>
    </location>
</feature>
<feature type="compositionally biased region" description="Basic and acidic residues" evidence="1">
    <location>
        <begin position="397"/>
        <end position="411"/>
    </location>
</feature>